<gene>
    <name evidence="3" type="ORF">EVOR1521_LOCUS7649</name>
</gene>
<feature type="coiled-coil region" evidence="1">
    <location>
        <begin position="114"/>
        <end position="162"/>
    </location>
</feature>
<keyword evidence="1" id="KW-0175">Coiled coil</keyword>
<feature type="compositionally biased region" description="Low complexity" evidence="2">
    <location>
        <begin position="190"/>
        <end position="204"/>
    </location>
</feature>
<proteinExistence type="predicted"/>
<evidence type="ECO:0008006" key="5">
    <source>
        <dbReference type="Google" id="ProtNLM"/>
    </source>
</evidence>
<protein>
    <recommendedName>
        <fullName evidence="5">PH domain-containing protein</fullName>
    </recommendedName>
</protein>
<name>A0AA36MNK9_9DINO</name>
<evidence type="ECO:0000313" key="4">
    <source>
        <dbReference type="Proteomes" id="UP001178507"/>
    </source>
</evidence>
<organism evidence="3 4">
    <name type="scientific">Effrenium voratum</name>
    <dbReference type="NCBI Taxonomy" id="2562239"/>
    <lineage>
        <taxon>Eukaryota</taxon>
        <taxon>Sar</taxon>
        <taxon>Alveolata</taxon>
        <taxon>Dinophyceae</taxon>
        <taxon>Suessiales</taxon>
        <taxon>Symbiodiniaceae</taxon>
        <taxon>Effrenium</taxon>
    </lineage>
</organism>
<feature type="compositionally biased region" description="Acidic residues" evidence="2">
    <location>
        <begin position="207"/>
        <end position="220"/>
    </location>
</feature>
<comment type="caution">
    <text evidence="3">The sequence shown here is derived from an EMBL/GenBank/DDBJ whole genome shotgun (WGS) entry which is preliminary data.</text>
</comment>
<accession>A0AA36MNK9</accession>
<evidence type="ECO:0000313" key="3">
    <source>
        <dbReference type="EMBL" id="CAJ1379395.1"/>
    </source>
</evidence>
<sequence length="253" mass="27572">MVVAFPQEDAKVCQVSFRRNVPLLILQHASLDGGRMRLGERKTLDLRKAGSVCADSEKVSILSPGSAGGAPHLILELHMDDNAEIQTWAQALRTALETNAKAKPASPASASGECEALKAKSAKLQQRIASLETLSERRDKQMKRLLKRLDGAMQMLEALEDMCGQQRKVIQAQQQAIVALKEEGVDTETAPGPANPASPAGPSSPEREEEEEEEGEDGDVSEEKLMALLAQADQMERALKQMEALGITFWMTR</sequence>
<reference evidence="3" key="1">
    <citation type="submission" date="2023-08" db="EMBL/GenBank/DDBJ databases">
        <authorList>
            <person name="Chen Y."/>
            <person name="Shah S."/>
            <person name="Dougan E. K."/>
            <person name="Thang M."/>
            <person name="Chan C."/>
        </authorList>
    </citation>
    <scope>NUCLEOTIDE SEQUENCE</scope>
</reference>
<evidence type="ECO:0000256" key="2">
    <source>
        <dbReference type="SAM" id="MobiDB-lite"/>
    </source>
</evidence>
<keyword evidence="4" id="KW-1185">Reference proteome</keyword>
<feature type="region of interest" description="Disordered" evidence="2">
    <location>
        <begin position="184"/>
        <end position="224"/>
    </location>
</feature>
<dbReference type="AlphaFoldDB" id="A0AA36MNK9"/>
<evidence type="ECO:0000256" key="1">
    <source>
        <dbReference type="SAM" id="Coils"/>
    </source>
</evidence>
<dbReference type="Proteomes" id="UP001178507">
    <property type="component" value="Unassembled WGS sequence"/>
</dbReference>
<dbReference type="EMBL" id="CAUJNA010000624">
    <property type="protein sequence ID" value="CAJ1379395.1"/>
    <property type="molecule type" value="Genomic_DNA"/>
</dbReference>